<organism evidence="3">
    <name type="scientific">Physcomitrium patens</name>
    <name type="common">Spreading-leaved earth moss</name>
    <name type="synonym">Physcomitrella patens</name>
    <dbReference type="NCBI Taxonomy" id="3218"/>
    <lineage>
        <taxon>Eukaryota</taxon>
        <taxon>Viridiplantae</taxon>
        <taxon>Streptophyta</taxon>
        <taxon>Embryophyta</taxon>
        <taxon>Bryophyta</taxon>
        <taxon>Bryophytina</taxon>
        <taxon>Bryopsida</taxon>
        <taxon>Funariidae</taxon>
        <taxon>Funariales</taxon>
        <taxon>Funariaceae</taxon>
        <taxon>Physcomitrium</taxon>
    </lineage>
</organism>
<keyword evidence="5" id="KW-1185">Reference proteome</keyword>
<dbReference type="InParanoid" id="A0A2K1IUC6"/>
<feature type="region of interest" description="Disordered" evidence="1">
    <location>
        <begin position="260"/>
        <end position="290"/>
    </location>
</feature>
<dbReference type="EnsemblPlants" id="Pp3c20_6970V3.1">
    <property type="protein sequence ID" value="Pp3c20_6970V3.1"/>
    <property type="gene ID" value="Pp3c20_6970"/>
</dbReference>
<dbReference type="Proteomes" id="UP000006727">
    <property type="component" value="Chromosome 20"/>
</dbReference>
<proteinExistence type="predicted"/>
<accession>A0A2K1IUC6</accession>
<reference evidence="3 5" key="2">
    <citation type="journal article" date="2018" name="Plant J.">
        <title>The Physcomitrella patens chromosome-scale assembly reveals moss genome structure and evolution.</title>
        <authorList>
            <person name="Lang D."/>
            <person name="Ullrich K.K."/>
            <person name="Murat F."/>
            <person name="Fuchs J."/>
            <person name="Jenkins J."/>
            <person name="Haas F.B."/>
            <person name="Piednoel M."/>
            <person name="Gundlach H."/>
            <person name="Van Bel M."/>
            <person name="Meyberg R."/>
            <person name="Vives C."/>
            <person name="Morata J."/>
            <person name="Symeonidi A."/>
            <person name="Hiss M."/>
            <person name="Muchero W."/>
            <person name="Kamisugi Y."/>
            <person name="Saleh O."/>
            <person name="Blanc G."/>
            <person name="Decker E.L."/>
            <person name="van Gessel N."/>
            <person name="Grimwood J."/>
            <person name="Hayes R.D."/>
            <person name="Graham S.W."/>
            <person name="Gunter L.E."/>
            <person name="McDaniel S.F."/>
            <person name="Hoernstein S.N.W."/>
            <person name="Larsson A."/>
            <person name="Li F.W."/>
            <person name="Perroud P.F."/>
            <person name="Phillips J."/>
            <person name="Ranjan P."/>
            <person name="Rokshar D.S."/>
            <person name="Rothfels C.J."/>
            <person name="Schneider L."/>
            <person name="Shu S."/>
            <person name="Stevenson D.W."/>
            <person name="Thummler F."/>
            <person name="Tillich M."/>
            <person name="Villarreal Aguilar J.C."/>
            <person name="Widiez T."/>
            <person name="Wong G.K."/>
            <person name="Wymore A."/>
            <person name="Zhang Y."/>
            <person name="Zimmer A.D."/>
            <person name="Quatrano R.S."/>
            <person name="Mayer K.F.X."/>
            <person name="Goodstein D."/>
            <person name="Casacuberta J.M."/>
            <person name="Vandepoele K."/>
            <person name="Reski R."/>
            <person name="Cuming A.C."/>
            <person name="Tuskan G.A."/>
            <person name="Maumus F."/>
            <person name="Salse J."/>
            <person name="Schmutz J."/>
            <person name="Rensing S.A."/>
        </authorList>
    </citation>
    <scope>NUCLEOTIDE SEQUENCE [LARGE SCALE GENOMIC DNA]</scope>
    <source>
        <strain evidence="4 5">cv. Gransden 2004</strain>
    </source>
</reference>
<dbReference type="AlphaFoldDB" id="A0A2K1IUC6"/>
<evidence type="ECO:0000313" key="5">
    <source>
        <dbReference type="Proteomes" id="UP000006727"/>
    </source>
</evidence>
<protein>
    <submittedName>
        <fullName evidence="3 4">Uncharacterized protein</fullName>
    </submittedName>
</protein>
<evidence type="ECO:0000256" key="2">
    <source>
        <dbReference type="SAM" id="Phobius"/>
    </source>
</evidence>
<sequence length="524" mass="58569">MTRFAALQRSSPELVSYRCEPKSLGKKEKITTHGKLRQEFETKADANSFTFCCWTGPLQLNLLVVVVVVVVYLFVCLFCFADACVMDSSQLGPSSLHLIAVLGDVLARVQAIHAKEEYGLSQIVSSIKFVNRTVDACQEQPEPSEYHVYESNLSEMSKSIDAILGEARFVRNEPKHAATAKVLSAPFEGSLVTPDNTKMPRKSKAAEHNKTLERFSHALHMRPTKMVTASEAGQEPEQSTLSAAHELLLKWMETGKGGWTMKHTEKRRDGVAWRQSSCASDDDPEKLRSERSNAARRKFLDSLWSIQNTPAGSETKAEDAAAGCDLDQTGSGNDDSSTSSIQMQIKTTTQNMQKNVKELQAYCKLFHEQNPQLELLSLGRFSYPYTKDSSKMILQRRPQPENQRKSAANDDSWLPAEFCWNILGKQAEAILTEFKSRESTTSYSNLQQAVSTTRLMHSLHTNLFHCHLQIILGRDFLLVLSQPSSRCDAVWGSASGYKCLAMAHSVVCRHGRSLMSIARRVHGR</sequence>
<reference evidence="3 5" key="1">
    <citation type="journal article" date="2008" name="Science">
        <title>The Physcomitrella genome reveals evolutionary insights into the conquest of land by plants.</title>
        <authorList>
            <person name="Rensing S."/>
            <person name="Lang D."/>
            <person name="Zimmer A."/>
            <person name="Terry A."/>
            <person name="Salamov A."/>
            <person name="Shapiro H."/>
            <person name="Nishiyama T."/>
            <person name="Perroud P.-F."/>
            <person name="Lindquist E."/>
            <person name="Kamisugi Y."/>
            <person name="Tanahashi T."/>
            <person name="Sakakibara K."/>
            <person name="Fujita T."/>
            <person name="Oishi K."/>
            <person name="Shin-I T."/>
            <person name="Kuroki Y."/>
            <person name="Toyoda A."/>
            <person name="Suzuki Y."/>
            <person name="Hashimoto A."/>
            <person name="Yamaguchi K."/>
            <person name="Sugano A."/>
            <person name="Kohara Y."/>
            <person name="Fujiyama A."/>
            <person name="Anterola A."/>
            <person name="Aoki S."/>
            <person name="Ashton N."/>
            <person name="Barbazuk W.B."/>
            <person name="Barker E."/>
            <person name="Bennetzen J."/>
            <person name="Bezanilla M."/>
            <person name="Blankenship R."/>
            <person name="Cho S.H."/>
            <person name="Dutcher S."/>
            <person name="Estelle M."/>
            <person name="Fawcett J.A."/>
            <person name="Gundlach H."/>
            <person name="Hanada K."/>
            <person name="Heyl A."/>
            <person name="Hicks K.A."/>
            <person name="Hugh J."/>
            <person name="Lohr M."/>
            <person name="Mayer K."/>
            <person name="Melkozernov A."/>
            <person name="Murata T."/>
            <person name="Nelson D."/>
            <person name="Pils B."/>
            <person name="Prigge M."/>
            <person name="Reiss B."/>
            <person name="Renner T."/>
            <person name="Rombauts S."/>
            <person name="Rushton P."/>
            <person name="Sanderfoot A."/>
            <person name="Schween G."/>
            <person name="Shiu S.-H."/>
            <person name="Stueber K."/>
            <person name="Theodoulou F.L."/>
            <person name="Tu H."/>
            <person name="Van de Peer Y."/>
            <person name="Verrier P.J."/>
            <person name="Waters E."/>
            <person name="Wood A."/>
            <person name="Yang L."/>
            <person name="Cove D."/>
            <person name="Cuming A."/>
            <person name="Hasebe M."/>
            <person name="Lucas S."/>
            <person name="Mishler D.B."/>
            <person name="Reski R."/>
            <person name="Grigoriev I."/>
            <person name="Quatrano R.S."/>
            <person name="Boore J.L."/>
        </authorList>
    </citation>
    <scope>NUCLEOTIDE SEQUENCE [LARGE SCALE GENOMIC DNA]</scope>
    <source>
        <strain evidence="4 5">cv. Gransden 2004</strain>
    </source>
</reference>
<feature type="transmembrane region" description="Helical" evidence="2">
    <location>
        <begin position="58"/>
        <end position="81"/>
    </location>
</feature>
<keyword evidence="2" id="KW-0812">Transmembrane</keyword>
<reference evidence="4" key="3">
    <citation type="submission" date="2020-12" db="UniProtKB">
        <authorList>
            <consortium name="EnsemblPlants"/>
        </authorList>
    </citation>
    <scope>IDENTIFICATION</scope>
</reference>
<dbReference type="Gramene" id="Pp3c20_6970V3.1">
    <property type="protein sequence ID" value="Pp3c20_6970V3.1"/>
    <property type="gene ID" value="Pp3c20_6970"/>
</dbReference>
<feature type="compositionally biased region" description="Basic and acidic residues" evidence="1">
    <location>
        <begin position="262"/>
        <end position="271"/>
    </location>
</feature>
<gene>
    <name evidence="3" type="ORF">PHYPA_024824</name>
</gene>
<dbReference type="EMBL" id="ABEU02000020">
    <property type="protein sequence ID" value="PNR32881.1"/>
    <property type="molecule type" value="Genomic_DNA"/>
</dbReference>
<keyword evidence="2" id="KW-0472">Membrane</keyword>
<name>A0A2K1IUC6_PHYPA</name>
<evidence type="ECO:0000313" key="3">
    <source>
        <dbReference type="EMBL" id="PNR32881.1"/>
    </source>
</evidence>
<evidence type="ECO:0000313" key="4">
    <source>
        <dbReference type="EnsemblPlants" id="Pp3c20_6970V3.1"/>
    </source>
</evidence>
<keyword evidence="2" id="KW-1133">Transmembrane helix</keyword>
<evidence type="ECO:0000256" key="1">
    <source>
        <dbReference type="SAM" id="MobiDB-lite"/>
    </source>
</evidence>